<evidence type="ECO:0008006" key="4">
    <source>
        <dbReference type="Google" id="ProtNLM"/>
    </source>
</evidence>
<feature type="region of interest" description="Disordered" evidence="1">
    <location>
        <begin position="182"/>
        <end position="208"/>
    </location>
</feature>
<comment type="caution">
    <text evidence="2">The sequence shown here is derived from an EMBL/GenBank/DDBJ whole genome shotgun (WGS) entry which is preliminary data.</text>
</comment>
<gene>
    <name evidence="2" type="ORF">VPK24_00565</name>
</gene>
<proteinExistence type="predicted"/>
<keyword evidence="3" id="KW-1185">Reference proteome</keyword>
<evidence type="ECO:0000313" key="2">
    <source>
        <dbReference type="EMBL" id="MFG3816112.1"/>
    </source>
</evidence>
<evidence type="ECO:0000256" key="1">
    <source>
        <dbReference type="SAM" id="MobiDB-lite"/>
    </source>
</evidence>
<dbReference type="EMBL" id="JAZAQF010000001">
    <property type="protein sequence ID" value="MFG3816112.1"/>
    <property type="molecule type" value="Genomic_DNA"/>
</dbReference>
<dbReference type="RefSeq" id="WP_393009772.1">
    <property type="nucleotide sequence ID" value="NZ_JAZAQF010000001.1"/>
</dbReference>
<accession>A0ABW7C4P9</accession>
<dbReference type="Proteomes" id="UP001604335">
    <property type="component" value="Unassembled WGS sequence"/>
</dbReference>
<protein>
    <recommendedName>
        <fullName evidence="4">DUF5666 domain-containing protein</fullName>
    </recommendedName>
</protein>
<name>A0ABW7C4P9_9CYAN</name>
<feature type="compositionally biased region" description="Low complexity" evidence="1">
    <location>
        <begin position="182"/>
        <end position="194"/>
    </location>
</feature>
<organism evidence="2 3">
    <name type="scientific">Limnothrix redekei LRLZ20PSL1</name>
    <dbReference type="NCBI Taxonomy" id="3112953"/>
    <lineage>
        <taxon>Bacteria</taxon>
        <taxon>Bacillati</taxon>
        <taxon>Cyanobacteriota</taxon>
        <taxon>Cyanophyceae</taxon>
        <taxon>Pseudanabaenales</taxon>
        <taxon>Pseudanabaenaceae</taxon>
        <taxon>Limnothrix</taxon>
    </lineage>
</organism>
<evidence type="ECO:0000313" key="3">
    <source>
        <dbReference type="Proteomes" id="UP001604335"/>
    </source>
</evidence>
<sequence>MILTSHPWLRSNQLADSIARSSPSVGTHSLPLEKLVMACKWTCAVMGSIALLATTATLAPLPARAEMPEVVWMVGPAENVEIVTGEIQDLVGDRVRLLLTDGSTRLVGITQVDRTRLGLDPGDQITLALVDGRFFAQAVALGNDALVIRNGYIQLANADNAYVSTSQASVTTTTTVQQRTVQRSGQQTTVQQTTITPDRPAQPIRGMW</sequence>
<reference evidence="3" key="1">
    <citation type="journal article" date="2024" name="Algal Res.">
        <title>Biochemical, toxicological and genomic investigation of a high-biomass producing Limnothrix strain isolated from Italian shallow drinking water reservoir.</title>
        <authorList>
            <person name="Simonazzi M."/>
            <person name="Shishido T.K."/>
            <person name="Delbaje E."/>
            <person name="Wahlsten M."/>
            <person name="Fewer D.P."/>
            <person name="Sivonen K."/>
            <person name="Pezzolesi L."/>
            <person name="Pistocchi R."/>
        </authorList>
    </citation>
    <scope>NUCLEOTIDE SEQUENCE [LARGE SCALE GENOMIC DNA]</scope>
    <source>
        <strain evidence="3">LRLZ20PSL1</strain>
    </source>
</reference>